<dbReference type="EMBL" id="AZBU02000001">
    <property type="protein sequence ID" value="TMS36094.1"/>
    <property type="molecule type" value="Genomic_DNA"/>
</dbReference>
<evidence type="ECO:0000313" key="2">
    <source>
        <dbReference type="Proteomes" id="UP000298663"/>
    </source>
</evidence>
<proteinExistence type="predicted"/>
<sequence>MHREPLALQDTVSVANELTRRQNAEWSHTTLTSHRGVSPTFKSFIFQLLSKILNLVLLHLPLQRRLGNKNCFSAAVKRGTRKAIEDVFFGQPREAFVSALSTSLYADGSAANRNKTLILVRRRYYGVRKDGNHWGAPFHVNGSRARARAPR</sequence>
<organism evidence="1 2">
    <name type="scientific">Steinernema carpocapsae</name>
    <name type="common">Entomopathogenic nematode</name>
    <dbReference type="NCBI Taxonomy" id="34508"/>
    <lineage>
        <taxon>Eukaryota</taxon>
        <taxon>Metazoa</taxon>
        <taxon>Ecdysozoa</taxon>
        <taxon>Nematoda</taxon>
        <taxon>Chromadorea</taxon>
        <taxon>Rhabditida</taxon>
        <taxon>Tylenchina</taxon>
        <taxon>Panagrolaimomorpha</taxon>
        <taxon>Strongyloidoidea</taxon>
        <taxon>Steinernematidae</taxon>
        <taxon>Steinernema</taxon>
    </lineage>
</organism>
<accession>A0A4U8UTA0</accession>
<dbReference type="AlphaFoldDB" id="A0A4U8UTA0"/>
<gene>
    <name evidence="1" type="ORF">L596_003349</name>
</gene>
<dbReference type="Proteomes" id="UP000298663">
    <property type="component" value="Unassembled WGS sequence"/>
</dbReference>
<reference evidence="1 2" key="2">
    <citation type="journal article" date="2019" name="G3 (Bethesda)">
        <title>Hybrid Assembly of the Genome of the Entomopathogenic Nematode Steinernema carpocapsae Identifies the X-Chromosome.</title>
        <authorList>
            <person name="Serra L."/>
            <person name="Macchietto M."/>
            <person name="Macias-Munoz A."/>
            <person name="McGill C.J."/>
            <person name="Rodriguez I.M."/>
            <person name="Rodriguez B."/>
            <person name="Murad R."/>
            <person name="Mortazavi A."/>
        </authorList>
    </citation>
    <scope>NUCLEOTIDE SEQUENCE [LARGE SCALE GENOMIC DNA]</scope>
    <source>
        <strain evidence="1 2">ALL</strain>
    </source>
</reference>
<name>A0A4U8UTA0_STECR</name>
<comment type="caution">
    <text evidence="1">The sequence shown here is derived from an EMBL/GenBank/DDBJ whole genome shotgun (WGS) entry which is preliminary data.</text>
</comment>
<reference evidence="1 2" key="1">
    <citation type="journal article" date="2015" name="Genome Biol.">
        <title>Comparative genomics of Steinernema reveals deeply conserved gene regulatory networks.</title>
        <authorList>
            <person name="Dillman A.R."/>
            <person name="Macchietto M."/>
            <person name="Porter C.F."/>
            <person name="Rogers A."/>
            <person name="Williams B."/>
            <person name="Antoshechkin I."/>
            <person name="Lee M.M."/>
            <person name="Goodwin Z."/>
            <person name="Lu X."/>
            <person name="Lewis E.E."/>
            <person name="Goodrich-Blair H."/>
            <person name="Stock S.P."/>
            <person name="Adams B.J."/>
            <person name="Sternberg P.W."/>
            <person name="Mortazavi A."/>
        </authorList>
    </citation>
    <scope>NUCLEOTIDE SEQUENCE [LARGE SCALE GENOMIC DNA]</scope>
    <source>
        <strain evidence="1 2">ALL</strain>
    </source>
</reference>
<keyword evidence="2" id="KW-1185">Reference proteome</keyword>
<evidence type="ECO:0000313" key="1">
    <source>
        <dbReference type="EMBL" id="TMS36094.1"/>
    </source>
</evidence>
<protein>
    <submittedName>
        <fullName evidence="1">Uncharacterized protein</fullName>
    </submittedName>
</protein>